<keyword evidence="3" id="KW-0813">Transport</keyword>
<dbReference type="RefSeq" id="WP_407049002.1">
    <property type="nucleotide sequence ID" value="NZ_CP158568.1"/>
</dbReference>
<evidence type="ECO:0000256" key="4">
    <source>
        <dbReference type="SAM" id="MobiDB-lite"/>
    </source>
</evidence>
<feature type="signal peptide" evidence="5">
    <location>
        <begin position="1"/>
        <end position="17"/>
    </location>
</feature>
<feature type="region of interest" description="Disordered" evidence="4">
    <location>
        <begin position="27"/>
        <end position="49"/>
    </location>
</feature>
<comment type="similarity">
    <text evidence="1">Belongs to the leucine-binding protein family.</text>
</comment>
<evidence type="ECO:0000256" key="1">
    <source>
        <dbReference type="ARBA" id="ARBA00010062"/>
    </source>
</evidence>
<dbReference type="InterPro" id="IPR028082">
    <property type="entry name" value="Peripla_BP_I"/>
</dbReference>
<dbReference type="InterPro" id="IPR028081">
    <property type="entry name" value="Leu-bd"/>
</dbReference>
<evidence type="ECO:0000313" key="7">
    <source>
        <dbReference type="EMBL" id="XBY43904.1"/>
    </source>
</evidence>
<evidence type="ECO:0000256" key="2">
    <source>
        <dbReference type="ARBA" id="ARBA00022729"/>
    </source>
</evidence>
<protein>
    <submittedName>
        <fullName evidence="7">Penicillin-binding protein activator</fullName>
    </submittedName>
</protein>
<keyword evidence="3" id="KW-0029">Amino-acid transport</keyword>
<evidence type="ECO:0000259" key="6">
    <source>
        <dbReference type="Pfam" id="PF13458"/>
    </source>
</evidence>
<name>A0AAU7X780_9HYPH</name>
<proteinExistence type="inferred from homology"/>
<dbReference type="PANTHER" id="PTHR30483">
    <property type="entry name" value="LEUCINE-SPECIFIC-BINDING PROTEIN"/>
    <property type="match status" value="1"/>
</dbReference>
<feature type="chain" id="PRO_5043627557" evidence="5">
    <location>
        <begin position="18"/>
        <end position="396"/>
    </location>
</feature>
<dbReference type="InterPro" id="IPR051010">
    <property type="entry name" value="BCAA_transport"/>
</dbReference>
<accession>A0AAU7X780</accession>
<feature type="domain" description="Leucine-binding protein" evidence="6">
    <location>
        <begin position="55"/>
        <end position="380"/>
    </location>
</feature>
<reference evidence="7" key="1">
    <citation type="submission" date="2024-06" db="EMBL/GenBank/DDBJ databases">
        <title>Methylostella associata gen. nov., sp. nov., a novel Ancalomicrobiaceae-affiliated facultatively methylotrophic bacteria that feed on methanotrophs of the genus Methylococcus.</title>
        <authorList>
            <person name="Saltykova V."/>
            <person name="Danilova O.V."/>
            <person name="Oshkin I.Y."/>
            <person name="Belova S.E."/>
            <person name="Pimenov N.V."/>
            <person name="Dedysh S.N."/>
        </authorList>
    </citation>
    <scope>NUCLEOTIDE SEQUENCE</scope>
    <source>
        <strain evidence="7">S20</strain>
    </source>
</reference>
<keyword evidence="2 5" id="KW-0732">Signal</keyword>
<dbReference type="PANTHER" id="PTHR30483:SF6">
    <property type="entry name" value="PERIPLASMIC BINDING PROTEIN OF ABC TRANSPORTER FOR NATURAL AMINO ACIDS"/>
    <property type="match status" value="1"/>
</dbReference>
<dbReference type="AlphaFoldDB" id="A0AAU7X780"/>
<sequence>MSAVAAFAATGLALLLAGCGGSTTSTGLFDRPSGQPIAQGPGPVTPGGDTLGQGSVKVAMILPMSAGGASSQVAQQLRNAADLALRDFQGANVQILIKDDGGTTEGGQAAASQAIGEGASLIIGPLNAVAARGAAGPARQAGIPVVTFTTDTSVATRGVYLIGFLPSTDVERIVSYAAAKGRRSMAAIVPDDAFGLVTEAAFRQAAAQAGVRAFAIERYKADPNDMQAKAQAIAKLGGQIDAVFVPDAAGNAAQIVSAMTAAGLDKNKVKILGTGRWNEQTAFAAPALAGAWFPAADATGIEDFKRRYRAAFNSDPGSLGVLGYEAVFLAAGLERKAGPQPFRDEIMLSRSGFIGKTGLFRFKADGTSERGLAVYEIGAGGAKVIDPAPQQFGRGA</sequence>
<dbReference type="CDD" id="cd06339">
    <property type="entry name" value="PBP1_YraM_LppC_lipoprotein-like"/>
    <property type="match status" value="1"/>
</dbReference>
<dbReference type="EMBL" id="CP158568">
    <property type="protein sequence ID" value="XBY43904.1"/>
    <property type="molecule type" value="Genomic_DNA"/>
</dbReference>
<dbReference type="GO" id="GO:0006865">
    <property type="term" value="P:amino acid transport"/>
    <property type="evidence" value="ECO:0007669"/>
    <property type="project" value="UniProtKB-KW"/>
</dbReference>
<dbReference type="Gene3D" id="3.40.50.2300">
    <property type="match status" value="2"/>
</dbReference>
<dbReference type="Pfam" id="PF13458">
    <property type="entry name" value="Peripla_BP_6"/>
    <property type="match status" value="1"/>
</dbReference>
<dbReference type="KEGG" id="mflg:ABS361_17845"/>
<dbReference type="SUPFAM" id="SSF53822">
    <property type="entry name" value="Periplasmic binding protein-like I"/>
    <property type="match status" value="1"/>
</dbReference>
<evidence type="ECO:0000256" key="3">
    <source>
        <dbReference type="ARBA" id="ARBA00022970"/>
    </source>
</evidence>
<evidence type="ECO:0000256" key="5">
    <source>
        <dbReference type="SAM" id="SignalP"/>
    </source>
</evidence>
<gene>
    <name evidence="7" type="ORF">ABS361_17845</name>
</gene>
<organism evidence="7">
    <name type="scientific">Methyloraptor flagellatus</name>
    <dbReference type="NCBI Taxonomy" id="3162530"/>
    <lineage>
        <taxon>Bacteria</taxon>
        <taxon>Pseudomonadati</taxon>
        <taxon>Pseudomonadota</taxon>
        <taxon>Alphaproteobacteria</taxon>
        <taxon>Hyphomicrobiales</taxon>
        <taxon>Ancalomicrobiaceae</taxon>
        <taxon>Methyloraptor</taxon>
    </lineage>
</organism>